<dbReference type="InterPro" id="IPR018728">
    <property type="entry name" value="DUF2268"/>
</dbReference>
<dbReference type="EMBL" id="VTER01000009">
    <property type="protein sequence ID" value="TYS45870.1"/>
    <property type="molecule type" value="Genomic_DNA"/>
</dbReference>
<dbReference type="GO" id="GO:0008233">
    <property type="term" value="F:peptidase activity"/>
    <property type="evidence" value="ECO:0007669"/>
    <property type="project" value="UniProtKB-KW"/>
</dbReference>
<keyword evidence="2" id="KW-0645">Protease</keyword>
<comment type="caution">
    <text evidence="2">The sequence shown here is derived from an EMBL/GenBank/DDBJ whole genome shotgun (WGS) entry which is preliminary data.</text>
</comment>
<keyword evidence="2" id="KW-0378">Hydrolase</keyword>
<reference evidence="2 3" key="1">
    <citation type="submission" date="2019-08" db="EMBL/GenBank/DDBJ databases">
        <title>Bacillus genomes from the desert of Cuatro Cienegas, Coahuila.</title>
        <authorList>
            <person name="Olmedo-Alvarez G."/>
        </authorList>
    </citation>
    <scope>NUCLEOTIDE SEQUENCE [LARGE SCALE GENOMIC DNA]</scope>
    <source>
        <strain evidence="2 3">CH446_14T</strain>
    </source>
</reference>
<protein>
    <submittedName>
        <fullName evidence="2">Zn-dependent protease</fullName>
    </submittedName>
</protein>
<evidence type="ECO:0000259" key="1">
    <source>
        <dbReference type="Pfam" id="PF10026"/>
    </source>
</evidence>
<name>A0A5D4R5M5_9BACI</name>
<dbReference type="Proteomes" id="UP000322139">
    <property type="component" value="Unassembled WGS sequence"/>
</dbReference>
<gene>
    <name evidence="2" type="ORF">FZD51_17630</name>
</gene>
<dbReference type="AlphaFoldDB" id="A0A5D4R5M5"/>
<dbReference type="RefSeq" id="WP_148975974.1">
    <property type="nucleotide sequence ID" value="NZ_VTER01000009.1"/>
</dbReference>
<feature type="domain" description="DUF2268" evidence="1">
    <location>
        <begin position="124"/>
        <end position="302"/>
    </location>
</feature>
<sequence>MKQPILTLVTLILMFAVLSGCEKEADEASKPVISSFKNDGGNQKFNIVHAQYLYEDYLDNLEQTPRQERQALYEEKILKPIEKECFTGLEHPQMAEQIQSYQVNKLPETLQKVIESMDKDHLDSLIKDALEKSSKILPSAQDINVCIFPTDNTFHRTMVATGAGRIIVYYSEHLTDRMIKSSIAHEYHHSAWTEQHFSISHQQTVLDNLIFEGKAVMLQETVYPGTSGIPLDTKADPVLWGKVSEDMDKSDYNRSIEVLFGGGTLPLHYGYSEGYKIVKAYIEETGSTVEEWTAASPDEILKKGRYIERYYPKEEAEL</sequence>
<evidence type="ECO:0000313" key="2">
    <source>
        <dbReference type="EMBL" id="TYS45870.1"/>
    </source>
</evidence>
<dbReference type="PROSITE" id="PS51257">
    <property type="entry name" value="PROKAR_LIPOPROTEIN"/>
    <property type="match status" value="1"/>
</dbReference>
<proteinExistence type="predicted"/>
<organism evidence="2 3">
    <name type="scientific">Bacillus infantis</name>
    <dbReference type="NCBI Taxonomy" id="324767"/>
    <lineage>
        <taxon>Bacteria</taxon>
        <taxon>Bacillati</taxon>
        <taxon>Bacillota</taxon>
        <taxon>Bacilli</taxon>
        <taxon>Bacillales</taxon>
        <taxon>Bacillaceae</taxon>
        <taxon>Bacillus</taxon>
    </lineage>
</organism>
<dbReference type="Pfam" id="PF10026">
    <property type="entry name" value="DUF2268"/>
    <property type="match status" value="1"/>
</dbReference>
<accession>A0A5D4R5M5</accession>
<dbReference type="GO" id="GO:0006508">
    <property type="term" value="P:proteolysis"/>
    <property type="evidence" value="ECO:0007669"/>
    <property type="project" value="UniProtKB-KW"/>
</dbReference>
<evidence type="ECO:0000313" key="3">
    <source>
        <dbReference type="Proteomes" id="UP000322139"/>
    </source>
</evidence>